<reference evidence="2" key="1">
    <citation type="submission" date="2016-08" db="EMBL/GenBank/DDBJ databases">
        <title>Complete genome sequence of the organohalide-respiring Epsilonproteobacterium Sulfurospirillum halorespirans.</title>
        <authorList>
            <person name="Goris T."/>
            <person name="Zimmermann J."/>
            <person name="Schenz B."/>
            <person name="Lemos M."/>
            <person name="Hackermueller J."/>
            <person name="Diekert G."/>
        </authorList>
    </citation>
    <scope>NUCLEOTIDE SEQUENCE [LARGE SCALE GENOMIC DNA]</scope>
    <source>
        <strain>DSM 13726</strain>
        <strain evidence="2">PCE-M2</strain>
    </source>
</reference>
<sequence length="162" mass="18857">MQKKVLGALFLLLFVGVGFFLSKLLNHETDVKEEVAKYEPSKTQEIKQETSQNVWIKEMAHKDAREFIFPVNELFMQIDAYGQKGGTAGKLKSFRLVIDRADRYSLFCIVQTLTALHLPYMVIKEDKIPIIYIEEKSEKQLENVVLELEKYDIKSKIVEVWL</sequence>
<dbReference type="PATRIC" id="fig|1193502.14.peg.811"/>
<protein>
    <submittedName>
        <fullName evidence="1">Putative periplasmic protein</fullName>
    </submittedName>
</protein>
<gene>
    <name evidence="1" type="ORF">SHALO_0803</name>
</gene>
<dbReference type="KEGG" id="shal:SHALO_0803"/>
<dbReference type="Proteomes" id="UP000094609">
    <property type="component" value="Chromosome"/>
</dbReference>
<evidence type="ECO:0000313" key="2">
    <source>
        <dbReference type="Proteomes" id="UP000094609"/>
    </source>
</evidence>
<proteinExistence type="predicted"/>
<dbReference type="STRING" id="1193502.SHALO_0803"/>
<keyword evidence="2" id="KW-1185">Reference proteome</keyword>
<organism evidence="1 2">
    <name type="scientific">Sulfurospirillum halorespirans DSM 13726</name>
    <dbReference type="NCBI Taxonomy" id="1193502"/>
    <lineage>
        <taxon>Bacteria</taxon>
        <taxon>Pseudomonadati</taxon>
        <taxon>Campylobacterota</taxon>
        <taxon>Epsilonproteobacteria</taxon>
        <taxon>Campylobacterales</taxon>
        <taxon>Sulfurospirillaceae</taxon>
        <taxon>Sulfurospirillum</taxon>
    </lineage>
</organism>
<dbReference type="RefSeq" id="WP_025343974.1">
    <property type="nucleotide sequence ID" value="NZ_CP017111.1"/>
</dbReference>
<dbReference type="AlphaFoldDB" id="A0A1D7THT5"/>
<accession>A0A1D7THT5</accession>
<name>A0A1D7THT5_9BACT</name>
<evidence type="ECO:0000313" key="1">
    <source>
        <dbReference type="EMBL" id="AOO64585.1"/>
    </source>
</evidence>
<dbReference type="EMBL" id="CP017111">
    <property type="protein sequence ID" value="AOO64585.1"/>
    <property type="molecule type" value="Genomic_DNA"/>
</dbReference>